<comment type="similarity">
    <text evidence="4">Belongs to the NAD(P)-dependent epimerase/dehydratase family.</text>
</comment>
<feature type="compositionally biased region" description="Basic residues" evidence="12">
    <location>
        <begin position="101"/>
        <end position="112"/>
    </location>
</feature>
<dbReference type="EC" id="5.1.3.2" evidence="5"/>
<dbReference type="PANTHER" id="PTHR43725">
    <property type="entry name" value="UDP-GLUCOSE 4-EPIMERASE"/>
    <property type="match status" value="1"/>
</dbReference>
<feature type="domain" description="NAD-dependent epimerase/dehydratase" evidence="13">
    <location>
        <begin position="125"/>
        <end position="365"/>
    </location>
</feature>
<feature type="compositionally biased region" description="Basic and acidic residues" evidence="12">
    <location>
        <begin position="80"/>
        <end position="100"/>
    </location>
</feature>
<feature type="region of interest" description="Disordered" evidence="12">
    <location>
        <begin position="443"/>
        <end position="499"/>
    </location>
</feature>
<dbReference type="CDD" id="cd05247">
    <property type="entry name" value="UDP_G4E_1_SDR_e"/>
    <property type="match status" value="1"/>
</dbReference>
<sequence>MAVRGAPAPAPAGAGPDRARRAGACRTPLPLPGVAAPVRPALPHSGEPGPALSHAVHLRLAPGSARAPRAIRPAPPAVHDQTHRRQAEVPRGDGVRDGGVHRRRDPRGRRRAAAGGGLVSASHFLVTGGAGYVGSVVAAHLLEAGHRVTVLDDLSTGFADAVPPGAEFVAGRVQDTAARLLSDRTAPPVDGVLHFAASSQVGESVADPEKYWRNNVVGSLELVSAMRAGGVRKLVFSSTAAVYGEPERTPIREDARTAPTSPYGATKLAVDHLLTGEAAAHGLAAVSLRYFNVAGAYGSWGERHEPESHLIPLVLGAALGERPHIAVYGEDCPTPDGTCVRDYLHVADLARAHLLALDAAVPGEHLICNLGNGNGFSVLEVIEAVRRVTGREVPVVGAPRRAGDPAQLVASADLAQQRLGWRPERTGLDEIVATAWEFALRRRAGTTPGNDRAAPSAGTRPDAEDGTDNGSGPGTDDGPDERPHRGPGHSGNERERGAP</sequence>
<comment type="catalytic activity">
    <reaction evidence="1">
        <text>UDP-alpha-D-glucose = UDP-alpha-D-galactose</text>
        <dbReference type="Rhea" id="RHEA:22168"/>
        <dbReference type="ChEBI" id="CHEBI:58885"/>
        <dbReference type="ChEBI" id="CHEBI:66914"/>
        <dbReference type="EC" id="5.1.3.2"/>
    </reaction>
</comment>
<comment type="caution">
    <text evidence="14">The sequence shown here is derived from an EMBL/GenBank/DDBJ whole genome shotgun (WGS) entry which is preliminary data.</text>
</comment>
<evidence type="ECO:0000313" key="14">
    <source>
        <dbReference type="EMBL" id="MBU7597053.1"/>
    </source>
</evidence>
<dbReference type="InterPro" id="IPR036291">
    <property type="entry name" value="NAD(P)-bd_dom_sf"/>
</dbReference>
<protein>
    <recommendedName>
        <fullName evidence="6">UDP-glucose 4-epimerase</fullName>
        <ecNumber evidence="5">5.1.3.2</ecNumber>
    </recommendedName>
    <alternativeName>
        <fullName evidence="11">Galactowaldenase</fullName>
    </alternativeName>
    <alternativeName>
        <fullName evidence="10">UDP-galactose 4-epimerase</fullName>
    </alternativeName>
</protein>
<accession>A0A949JBJ6</accession>
<evidence type="ECO:0000256" key="6">
    <source>
        <dbReference type="ARBA" id="ARBA00018569"/>
    </source>
</evidence>
<dbReference type="InterPro" id="IPR001509">
    <property type="entry name" value="Epimerase_deHydtase"/>
</dbReference>
<evidence type="ECO:0000256" key="2">
    <source>
        <dbReference type="ARBA" id="ARBA00001911"/>
    </source>
</evidence>
<dbReference type="SUPFAM" id="SSF51735">
    <property type="entry name" value="NAD(P)-binding Rossmann-fold domains"/>
    <property type="match status" value="1"/>
</dbReference>
<dbReference type="Gene3D" id="3.40.50.720">
    <property type="entry name" value="NAD(P)-binding Rossmann-like Domain"/>
    <property type="match status" value="1"/>
</dbReference>
<keyword evidence="9" id="KW-0119">Carbohydrate metabolism</keyword>
<evidence type="ECO:0000256" key="3">
    <source>
        <dbReference type="ARBA" id="ARBA00004947"/>
    </source>
</evidence>
<evidence type="ECO:0000256" key="7">
    <source>
        <dbReference type="ARBA" id="ARBA00023027"/>
    </source>
</evidence>
<evidence type="ECO:0000256" key="5">
    <source>
        <dbReference type="ARBA" id="ARBA00013189"/>
    </source>
</evidence>
<dbReference type="GO" id="GO:0003978">
    <property type="term" value="F:UDP-glucose 4-epimerase activity"/>
    <property type="evidence" value="ECO:0007669"/>
    <property type="project" value="UniProtKB-EC"/>
</dbReference>
<keyword evidence="8 14" id="KW-0413">Isomerase</keyword>
<evidence type="ECO:0000256" key="1">
    <source>
        <dbReference type="ARBA" id="ARBA00000083"/>
    </source>
</evidence>
<dbReference type="Gene3D" id="3.90.25.10">
    <property type="entry name" value="UDP-galactose 4-epimerase, domain 1"/>
    <property type="match status" value="1"/>
</dbReference>
<evidence type="ECO:0000256" key="10">
    <source>
        <dbReference type="ARBA" id="ARBA00031367"/>
    </source>
</evidence>
<dbReference type="PANTHER" id="PTHR43725:SF53">
    <property type="entry name" value="UDP-ARABINOSE 4-EPIMERASE 1"/>
    <property type="match status" value="1"/>
</dbReference>
<comment type="pathway">
    <text evidence="3">Carbohydrate metabolism; galactose metabolism.</text>
</comment>
<dbReference type="GO" id="GO:0033499">
    <property type="term" value="P:galactose catabolic process via UDP-galactose, Leloir pathway"/>
    <property type="evidence" value="ECO:0007669"/>
    <property type="project" value="TreeGrafter"/>
</dbReference>
<evidence type="ECO:0000256" key="9">
    <source>
        <dbReference type="ARBA" id="ARBA00023277"/>
    </source>
</evidence>
<dbReference type="AlphaFoldDB" id="A0A949JBJ6"/>
<keyword evidence="7" id="KW-0520">NAD</keyword>
<dbReference type="EMBL" id="JAELVF020000001">
    <property type="protein sequence ID" value="MBU7597053.1"/>
    <property type="molecule type" value="Genomic_DNA"/>
</dbReference>
<keyword evidence="15" id="KW-1185">Reference proteome</keyword>
<evidence type="ECO:0000259" key="13">
    <source>
        <dbReference type="Pfam" id="PF01370"/>
    </source>
</evidence>
<name>A0A949JBJ6_9ACTN</name>
<evidence type="ECO:0000256" key="11">
    <source>
        <dbReference type="ARBA" id="ARBA00033067"/>
    </source>
</evidence>
<evidence type="ECO:0000313" key="15">
    <source>
        <dbReference type="Proteomes" id="UP000694501"/>
    </source>
</evidence>
<comment type="cofactor">
    <cofactor evidence="2">
        <name>NAD(+)</name>
        <dbReference type="ChEBI" id="CHEBI:57540"/>
    </cofactor>
</comment>
<evidence type="ECO:0000256" key="12">
    <source>
        <dbReference type="SAM" id="MobiDB-lite"/>
    </source>
</evidence>
<organism evidence="14 15">
    <name type="scientific">Streptomyces tardus</name>
    <dbReference type="NCBI Taxonomy" id="2780544"/>
    <lineage>
        <taxon>Bacteria</taxon>
        <taxon>Bacillati</taxon>
        <taxon>Actinomycetota</taxon>
        <taxon>Actinomycetes</taxon>
        <taxon>Kitasatosporales</taxon>
        <taxon>Streptomycetaceae</taxon>
        <taxon>Streptomyces</taxon>
    </lineage>
</organism>
<evidence type="ECO:0000256" key="4">
    <source>
        <dbReference type="ARBA" id="ARBA00007637"/>
    </source>
</evidence>
<feature type="compositionally biased region" description="Low complexity" evidence="12">
    <location>
        <begin position="1"/>
        <end position="16"/>
    </location>
</feature>
<evidence type="ECO:0000256" key="8">
    <source>
        <dbReference type="ARBA" id="ARBA00023235"/>
    </source>
</evidence>
<reference evidence="14" key="1">
    <citation type="submission" date="2021-06" db="EMBL/GenBank/DDBJ databases">
        <title>Sequencing of actinobacteria type strains.</title>
        <authorList>
            <person name="Nguyen G.-S."/>
            <person name="Wentzel A."/>
        </authorList>
    </citation>
    <scope>NUCLEOTIDE SEQUENCE</scope>
    <source>
        <strain evidence="14">P38-E01</strain>
    </source>
</reference>
<gene>
    <name evidence="14" type="primary">galE</name>
    <name evidence="14" type="ORF">JGS22_005225</name>
</gene>
<dbReference type="Pfam" id="PF01370">
    <property type="entry name" value="Epimerase"/>
    <property type="match status" value="1"/>
</dbReference>
<dbReference type="NCBIfam" id="TIGR01179">
    <property type="entry name" value="galE"/>
    <property type="match status" value="1"/>
</dbReference>
<dbReference type="Proteomes" id="UP000694501">
    <property type="component" value="Unassembled WGS sequence"/>
</dbReference>
<proteinExistence type="inferred from homology"/>
<feature type="region of interest" description="Disordered" evidence="12">
    <location>
        <begin position="1"/>
        <end position="28"/>
    </location>
</feature>
<feature type="region of interest" description="Disordered" evidence="12">
    <location>
        <begin position="69"/>
        <end position="114"/>
    </location>
</feature>
<dbReference type="InterPro" id="IPR005886">
    <property type="entry name" value="UDP_G4E"/>
</dbReference>